<reference evidence="6" key="1">
    <citation type="submission" date="2015-02" db="EMBL/GenBank/DDBJ databases">
        <authorList>
            <person name="Ju K.-S."/>
            <person name="Doroghazi J.R."/>
            <person name="Metcalf W."/>
        </authorList>
    </citation>
    <scope>NUCLEOTIDE SEQUENCE [LARGE SCALE GENOMIC DNA]</scope>
    <source>
        <strain evidence="6">NRRL B-16380</strain>
    </source>
</reference>
<comment type="caution">
    <text evidence="5">The sequence shown here is derived from an EMBL/GenBank/DDBJ whole genome shotgun (WGS) entry which is preliminary data.</text>
</comment>
<dbReference type="GO" id="GO:0046677">
    <property type="term" value="P:response to antibiotic"/>
    <property type="evidence" value="ECO:0007669"/>
    <property type="project" value="UniProtKB-KW"/>
</dbReference>
<dbReference type="SUPFAM" id="SSF54593">
    <property type="entry name" value="Glyoxalase/Bleomycin resistance protein/Dihydroxybiphenyl dioxygenase"/>
    <property type="match status" value="1"/>
</dbReference>
<dbReference type="InterPro" id="IPR000335">
    <property type="entry name" value="Bleomycin-R"/>
</dbReference>
<keyword evidence="3" id="KW-0046">Antibiotic resistance</keyword>
<gene>
    <name evidence="5" type="ORF">UK15_37795</name>
</gene>
<dbReference type="EMBL" id="JYJH01000063">
    <property type="protein sequence ID" value="KJK34030.1"/>
    <property type="molecule type" value="Genomic_DNA"/>
</dbReference>
<dbReference type="AlphaFoldDB" id="A0A0M2GGP7"/>
<dbReference type="Proteomes" id="UP000034786">
    <property type="component" value="Unassembled WGS sequence"/>
</dbReference>
<name>A0A0M2GGP7_9ACTN</name>
<keyword evidence="6" id="KW-1185">Reference proteome</keyword>
<dbReference type="Pfam" id="PF20066">
    <property type="entry name" value="Glyoxalase_8"/>
    <property type="match status" value="1"/>
</dbReference>
<dbReference type="InterPro" id="IPR037523">
    <property type="entry name" value="VOC_core"/>
</dbReference>
<proteinExistence type="inferred from homology"/>
<organism evidence="5 6">
    <name type="scientific">Streptomyces variegatus</name>
    <dbReference type="NCBI Taxonomy" id="284040"/>
    <lineage>
        <taxon>Bacteria</taxon>
        <taxon>Bacillati</taxon>
        <taxon>Actinomycetota</taxon>
        <taxon>Actinomycetes</taxon>
        <taxon>Kitasatosporales</taxon>
        <taxon>Streptomycetaceae</taxon>
        <taxon>Streptomyces</taxon>
    </lineage>
</organism>
<evidence type="ECO:0000313" key="5">
    <source>
        <dbReference type="EMBL" id="KJK34030.1"/>
    </source>
</evidence>
<evidence type="ECO:0000313" key="6">
    <source>
        <dbReference type="Proteomes" id="UP000034786"/>
    </source>
</evidence>
<protein>
    <recommendedName>
        <fullName evidence="2">Bleomycin resistance protein</fullName>
    </recommendedName>
</protein>
<dbReference type="STRING" id="284040.UK15_37795"/>
<evidence type="ECO:0000256" key="3">
    <source>
        <dbReference type="ARBA" id="ARBA00023251"/>
    </source>
</evidence>
<evidence type="ECO:0000259" key="4">
    <source>
        <dbReference type="PROSITE" id="PS51819"/>
    </source>
</evidence>
<feature type="domain" description="VOC" evidence="4">
    <location>
        <begin position="64"/>
        <end position="179"/>
    </location>
</feature>
<comment type="similarity">
    <text evidence="1">Belongs to the bleomycin resistance protein family.</text>
</comment>
<dbReference type="InterPro" id="IPR029068">
    <property type="entry name" value="Glyas_Bleomycin-R_OHBP_Dase"/>
</dbReference>
<dbReference type="Gene3D" id="3.10.180.10">
    <property type="entry name" value="2,3-Dihydroxybiphenyl 1,2-Dioxygenase, domain 1"/>
    <property type="match status" value="1"/>
</dbReference>
<dbReference type="Pfam" id="PF19581">
    <property type="entry name" value="Glyoxalase_7"/>
    <property type="match status" value="1"/>
</dbReference>
<evidence type="ECO:0000256" key="1">
    <source>
        <dbReference type="ARBA" id="ARBA00011051"/>
    </source>
</evidence>
<sequence length="183" mass="19778">MTSNTTDHAKKLAKRLREDLATAGTEIPHSLALELIAHQLGTKDWNVLAALTSRAARPAPPDISPGVPVLRVMSVAQALPFYLDFLGFALDWEHRFEPGLPLYVQVSRSSAVLHLSEHHGDGAPNSVVWIPVRDVSALHKELLARPNAPVRPGIDPDAPGGPTLQVIDPYGNALRFTQSPSAQ</sequence>
<accession>A0A0M2GGP7</accession>
<dbReference type="CDD" id="cd08349">
    <property type="entry name" value="BLMA_like"/>
    <property type="match status" value="1"/>
</dbReference>
<dbReference type="PROSITE" id="PS51819">
    <property type="entry name" value="VOC"/>
    <property type="match status" value="1"/>
</dbReference>
<dbReference type="InterPro" id="IPR045517">
    <property type="entry name" value="Glyoxalase_8"/>
</dbReference>
<dbReference type="PATRIC" id="fig|284040.3.peg.7427"/>
<evidence type="ECO:0000256" key="2">
    <source>
        <dbReference type="ARBA" id="ARBA00021572"/>
    </source>
</evidence>
<dbReference type="RefSeq" id="WP_031144152.1">
    <property type="nucleotide sequence ID" value="NZ_JYJH01000063.1"/>
</dbReference>